<reference evidence="1" key="2">
    <citation type="journal article" date="2023" name="Science">
        <title>Genomic signatures of disease resistance in endangered staghorn corals.</title>
        <authorList>
            <person name="Vollmer S.V."/>
            <person name="Selwyn J.D."/>
            <person name="Despard B.A."/>
            <person name="Roesel C.L."/>
        </authorList>
    </citation>
    <scope>NUCLEOTIDE SEQUENCE</scope>
    <source>
        <strain evidence="1">K2</strain>
    </source>
</reference>
<organism evidence="1 2">
    <name type="scientific">Acropora cervicornis</name>
    <name type="common">Staghorn coral</name>
    <dbReference type="NCBI Taxonomy" id="6130"/>
    <lineage>
        <taxon>Eukaryota</taxon>
        <taxon>Metazoa</taxon>
        <taxon>Cnidaria</taxon>
        <taxon>Anthozoa</taxon>
        <taxon>Hexacorallia</taxon>
        <taxon>Scleractinia</taxon>
        <taxon>Astrocoeniina</taxon>
        <taxon>Acroporidae</taxon>
        <taxon>Acropora</taxon>
    </lineage>
</organism>
<protein>
    <submittedName>
        <fullName evidence="1">Uncharacterized protein</fullName>
    </submittedName>
</protein>
<dbReference type="AlphaFoldDB" id="A0AAD9QLF4"/>
<sequence length="472" mass="53846">MGSQIPSPSVFMFKEDQEMMKELSADGKASGDLFGLWSEIDKELVVHLATIHHSNEVDESGKPSQHLKEKRKSMRKEFGLWRVGKWLAKPNKASRKLLEQVAKEMRDDFGLMASKKLTAKYVLLVITGEKNSNDGDFSPYLVSKTRMPTKAGKITILGGENEFRKVDKIGRLTGMDRASDTMEIEREAEKVLKASHPTHDTMSGHSAYPSVEQSFSHRRNRDYKAFVTDQTDLRVFMYEEDIQKMQNLVLRYPDFETGGDLFGLWTSEGEAMFHVVLGPGKHCLRTDVSFNQDVPYLQRIGELLTERFMLCHIGEWHSHHQLSLSQPSRGDNSTVIRNFPAGAQGFILIIANIKSPGLVTLSPFLYTQSSRTKYDKAGQIIPVKGPNGFNQISTIRDSMEQGKETAIDEQNNNASLYHQQRSSYHLRNSRKKVTSSQRNFVARFDRSDEPMERRPSSYVVAERVKQFETKRR</sequence>
<name>A0AAD9QLF4_ACRCE</name>
<proteinExistence type="predicted"/>
<gene>
    <name evidence="1" type="ORF">P5673_013093</name>
</gene>
<dbReference type="EMBL" id="JARQWQ010000025">
    <property type="protein sequence ID" value="KAK2563397.1"/>
    <property type="molecule type" value="Genomic_DNA"/>
</dbReference>
<evidence type="ECO:0000313" key="1">
    <source>
        <dbReference type="EMBL" id="KAK2563397.1"/>
    </source>
</evidence>
<reference evidence="1" key="1">
    <citation type="journal article" date="2023" name="G3 (Bethesda)">
        <title>Whole genome assembly and annotation of the endangered Caribbean coral Acropora cervicornis.</title>
        <authorList>
            <person name="Selwyn J.D."/>
            <person name="Vollmer S.V."/>
        </authorList>
    </citation>
    <scope>NUCLEOTIDE SEQUENCE</scope>
    <source>
        <strain evidence="1">K2</strain>
    </source>
</reference>
<accession>A0AAD9QLF4</accession>
<keyword evidence="2" id="KW-1185">Reference proteome</keyword>
<evidence type="ECO:0000313" key="2">
    <source>
        <dbReference type="Proteomes" id="UP001249851"/>
    </source>
</evidence>
<dbReference type="Proteomes" id="UP001249851">
    <property type="component" value="Unassembled WGS sequence"/>
</dbReference>
<comment type="caution">
    <text evidence="1">The sequence shown here is derived from an EMBL/GenBank/DDBJ whole genome shotgun (WGS) entry which is preliminary data.</text>
</comment>